<proteinExistence type="predicted"/>
<gene>
    <name evidence="1" type="ORF">K4L44_07100</name>
</gene>
<name>A0AC61NJ82_9BACT</name>
<protein>
    <submittedName>
        <fullName evidence="1">Uncharacterized protein</fullName>
    </submittedName>
</protein>
<dbReference type="EMBL" id="CP081303">
    <property type="protein sequence ID" value="QZE15593.1"/>
    <property type="molecule type" value="Genomic_DNA"/>
</dbReference>
<organism evidence="1 2">
    <name type="scientific">Halosquirtibacter laminarini</name>
    <dbReference type="NCBI Taxonomy" id="3374600"/>
    <lineage>
        <taxon>Bacteria</taxon>
        <taxon>Pseudomonadati</taxon>
        <taxon>Bacteroidota</taxon>
        <taxon>Bacteroidia</taxon>
        <taxon>Marinilabiliales</taxon>
        <taxon>Prolixibacteraceae</taxon>
        <taxon>Halosquirtibacter</taxon>
    </lineage>
</organism>
<accession>A0AC61NJ82</accession>
<evidence type="ECO:0000313" key="2">
    <source>
        <dbReference type="Proteomes" id="UP000826212"/>
    </source>
</evidence>
<dbReference type="Proteomes" id="UP000826212">
    <property type="component" value="Chromosome"/>
</dbReference>
<keyword evidence="2" id="KW-1185">Reference proteome</keyword>
<reference evidence="1" key="1">
    <citation type="submission" date="2021-08" db="EMBL/GenBank/DDBJ databases">
        <title>Novel anaerobic bacterium isolated from sea squirt in East Sea, Republic of Korea.</title>
        <authorList>
            <person name="Nguyen T.H."/>
            <person name="Li Z."/>
            <person name="Lee Y.-J."/>
            <person name="Ko J."/>
            <person name="Kim S.-G."/>
        </authorList>
    </citation>
    <scope>NUCLEOTIDE SEQUENCE</scope>
    <source>
        <strain evidence="1">KCTC 25031</strain>
    </source>
</reference>
<evidence type="ECO:0000313" key="1">
    <source>
        <dbReference type="EMBL" id="QZE15593.1"/>
    </source>
</evidence>
<sequence>MQNKLLLICSIVMMMSCSSDPIKEESETPPTLPVVTEKTLDDYDKEMPIFKGLVIKGFEVVGKTTDDPLYNPIPLLNGKQVKLSSWSDEEKRYYLFMYSMIRVMYNSEYFKQQLKESNQYIDYSSNWGQFYNSKIHTIPTEKVIEDLTDRKAEVTIIKTVGYNFNSGYIKPQLDPAYDIELSKNSDLYIIEDKAKTYSTDGGHWQATLGPSKYFPQYLYARLQILNPKNVMDPVIITSDHFTGITEGEYAYPYKYFYPLNIVLGNVAISPSSLFYVMTHELLHSMGFSHDGDPSKAQAKIVYQITDLISKTAQHYKALPPYPAAKETSGEEWDNSNVWKWTEKNMDRNGNKEVDHRKTPTEEESKQHKDIVSLTKLLWQKYGLE</sequence>